<keyword evidence="1" id="KW-0433">Leucine-rich repeat</keyword>
<dbReference type="PROSITE" id="PS50011">
    <property type="entry name" value="PROTEIN_KINASE_DOM"/>
    <property type="match status" value="1"/>
</dbReference>
<sequence length="451" mass="47461">MVASFTPAELRMQTPTSHSLQALRRGDLAGARELRLTGGLTSLPAEIFGLADTLEVLDLTGNALTELPAEMGRLSRLRVLFCSGNRFERLPPVLGDCPELSQIGFRACGIREVPGEALPPALRWLTLTDNRIAHLPEAIGARPNLQKLMLAGNRLRGLPPGLARAGRLELVRLSANDLDAIPAWLSALPRLAWISWAGNPCEPAGAPAAAADVASADIVTGELLGEGASGRVHRALWRQGSGERPVALKLFKGAMTSDGLPEREMAACLAAGAHPNLAGALGRLTGHPDGAQGLLMPLLPANWRVLADPPSLASCSRDVYDPELRLGLGTARALATAAARAAAHLHGRGLLHGDLYAHNILWDGTEGEAVLTDFGAACLLPQGPMGAAWERVEVRAWGLLLGELLALCPPDDAGMAPLRALEADCTRGDAAARPRMADVLGDLARSGRERA</sequence>
<keyword evidence="3" id="KW-0067">ATP-binding</keyword>
<feature type="domain" description="Protein kinase" evidence="4">
    <location>
        <begin position="218"/>
        <end position="451"/>
    </location>
</feature>
<evidence type="ECO:0000256" key="1">
    <source>
        <dbReference type="ARBA" id="ARBA00022614"/>
    </source>
</evidence>
<feature type="binding site" evidence="3">
    <location>
        <position position="249"/>
    </location>
    <ligand>
        <name>ATP</name>
        <dbReference type="ChEBI" id="CHEBI:30616"/>
    </ligand>
</feature>
<evidence type="ECO:0000256" key="3">
    <source>
        <dbReference type="PROSITE-ProRule" id="PRU10141"/>
    </source>
</evidence>
<dbReference type="Gene3D" id="3.30.200.20">
    <property type="entry name" value="Phosphorylase Kinase, domain 1"/>
    <property type="match status" value="1"/>
</dbReference>
<dbReference type="SUPFAM" id="SSF56112">
    <property type="entry name" value="Protein kinase-like (PK-like)"/>
    <property type="match status" value="1"/>
</dbReference>
<dbReference type="InterPro" id="IPR011009">
    <property type="entry name" value="Kinase-like_dom_sf"/>
</dbReference>
<keyword evidence="3" id="KW-0547">Nucleotide-binding</keyword>
<protein>
    <submittedName>
        <fullName evidence="5">Protein kinase</fullName>
    </submittedName>
</protein>
<keyword evidence="2" id="KW-0677">Repeat</keyword>
<dbReference type="Gene3D" id="3.80.10.10">
    <property type="entry name" value="Ribonuclease Inhibitor"/>
    <property type="match status" value="1"/>
</dbReference>
<evidence type="ECO:0000256" key="2">
    <source>
        <dbReference type="ARBA" id="ARBA00022737"/>
    </source>
</evidence>
<dbReference type="InterPro" id="IPR050216">
    <property type="entry name" value="LRR_domain-containing"/>
</dbReference>
<dbReference type="PROSITE" id="PS00107">
    <property type="entry name" value="PROTEIN_KINASE_ATP"/>
    <property type="match status" value="1"/>
</dbReference>
<dbReference type="InterPro" id="IPR003591">
    <property type="entry name" value="Leu-rich_rpt_typical-subtyp"/>
</dbReference>
<dbReference type="GO" id="GO:0016301">
    <property type="term" value="F:kinase activity"/>
    <property type="evidence" value="ECO:0007669"/>
    <property type="project" value="UniProtKB-KW"/>
</dbReference>
<keyword evidence="5" id="KW-0808">Transferase</keyword>
<organism evidence="5 6">
    <name type="scientific">Methylobacterium oxalidis</name>
    <dbReference type="NCBI Taxonomy" id="944322"/>
    <lineage>
        <taxon>Bacteria</taxon>
        <taxon>Pseudomonadati</taxon>
        <taxon>Pseudomonadota</taxon>
        <taxon>Alphaproteobacteria</taxon>
        <taxon>Hyphomicrobiales</taxon>
        <taxon>Methylobacteriaceae</taxon>
        <taxon>Methylobacterium</taxon>
    </lineage>
</organism>
<comment type="caution">
    <text evidence="5">The sequence shown here is derived from an EMBL/GenBank/DDBJ whole genome shotgun (WGS) entry which is preliminary data.</text>
</comment>
<keyword evidence="5" id="KW-0418">Kinase</keyword>
<dbReference type="InterPro" id="IPR032675">
    <property type="entry name" value="LRR_dom_sf"/>
</dbReference>
<dbReference type="Proteomes" id="UP001156856">
    <property type="component" value="Unassembled WGS sequence"/>
</dbReference>
<reference evidence="6" key="1">
    <citation type="journal article" date="2019" name="Int. J. Syst. Evol. Microbiol.">
        <title>The Global Catalogue of Microorganisms (GCM) 10K type strain sequencing project: providing services to taxonomists for standard genome sequencing and annotation.</title>
        <authorList>
            <consortium name="The Broad Institute Genomics Platform"/>
            <consortium name="The Broad Institute Genome Sequencing Center for Infectious Disease"/>
            <person name="Wu L."/>
            <person name="Ma J."/>
        </authorList>
    </citation>
    <scope>NUCLEOTIDE SEQUENCE [LARGE SCALE GENOMIC DNA]</scope>
    <source>
        <strain evidence="6">NBRC 107715</strain>
    </source>
</reference>
<dbReference type="SUPFAM" id="SSF52058">
    <property type="entry name" value="L domain-like"/>
    <property type="match status" value="1"/>
</dbReference>
<name>A0ABQ6DH64_9HYPH</name>
<dbReference type="SMART" id="SM00369">
    <property type="entry name" value="LRR_TYP"/>
    <property type="match status" value="4"/>
</dbReference>
<evidence type="ECO:0000313" key="5">
    <source>
        <dbReference type="EMBL" id="GLS63875.1"/>
    </source>
</evidence>
<dbReference type="Pfam" id="PF07714">
    <property type="entry name" value="PK_Tyr_Ser-Thr"/>
    <property type="match status" value="1"/>
</dbReference>
<dbReference type="InterPro" id="IPR001245">
    <property type="entry name" value="Ser-Thr/Tyr_kinase_cat_dom"/>
</dbReference>
<keyword evidence="6" id="KW-1185">Reference proteome</keyword>
<dbReference type="EMBL" id="BSPK01000031">
    <property type="protein sequence ID" value="GLS63875.1"/>
    <property type="molecule type" value="Genomic_DNA"/>
</dbReference>
<evidence type="ECO:0000313" key="6">
    <source>
        <dbReference type="Proteomes" id="UP001156856"/>
    </source>
</evidence>
<dbReference type="Gene3D" id="1.10.510.10">
    <property type="entry name" value="Transferase(Phosphotransferase) domain 1"/>
    <property type="match status" value="1"/>
</dbReference>
<dbReference type="PANTHER" id="PTHR48051:SF1">
    <property type="entry name" value="RAS SUPPRESSOR PROTEIN 1"/>
    <property type="match status" value="1"/>
</dbReference>
<evidence type="ECO:0000259" key="4">
    <source>
        <dbReference type="PROSITE" id="PS50011"/>
    </source>
</evidence>
<dbReference type="InterPro" id="IPR000719">
    <property type="entry name" value="Prot_kinase_dom"/>
</dbReference>
<gene>
    <name evidence="5" type="ORF">GCM10007888_22560</name>
</gene>
<accession>A0ABQ6DH64</accession>
<dbReference type="PANTHER" id="PTHR48051">
    <property type="match status" value="1"/>
</dbReference>
<proteinExistence type="predicted"/>
<dbReference type="InterPro" id="IPR017441">
    <property type="entry name" value="Protein_kinase_ATP_BS"/>
</dbReference>